<dbReference type="AlphaFoldDB" id="A0A897N6G7"/>
<proteinExistence type="predicted"/>
<keyword evidence="4" id="KW-0547">Nucleotide-binding</keyword>
<dbReference type="PROSITE" id="PS50112">
    <property type="entry name" value="PAS"/>
    <property type="match status" value="1"/>
</dbReference>
<dbReference type="InterPro" id="IPR036890">
    <property type="entry name" value="HATPase_C_sf"/>
</dbReference>
<dbReference type="InterPro" id="IPR004358">
    <property type="entry name" value="Sig_transdc_His_kin-like_C"/>
</dbReference>
<dbReference type="EMBL" id="CP064787">
    <property type="protein sequence ID" value="QSG05966.1"/>
    <property type="molecule type" value="Genomic_DNA"/>
</dbReference>
<reference evidence="9" key="1">
    <citation type="submission" date="2020-11" db="EMBL/GenBank/DDBJ databases">
        <title>Carbohydrate-dependent, anaerobic sulfur respiration: A novel catabolism in halophilic archaea.</title>
        <authorList>
            <person name="Sorokin D.Y."/>
            <person name="Messina E."/>
            <person name="Smedile F."/>
            <person name="La Cono V."/>
            <person name="Hallsworth J.E."/>
            <person name="Yakimov M.M."/>
        </authorList>
    </citation>
    <scope>NUCLEOTIDE SEQUENCE</scope>
    <source>
        <strain evidence="9">HSR12-1</strain>
    </source>
</reference>
<keyword evidence="6" id="KW-0067">ATP-binding</keyword>
<dbReference type="Pfam" id="PF08448">
    <property type="entry name" value="PAS_4"/>
    <property type="match status" value="2"/>
</dbReference>
<dbReference type="InterPro" id="IPR003594">
    <property type="entry name" value="HATPase_dom"/>
</dbReference>
<dbReference type="GeneID" id="68855221"/>
<comment type="catalytic activity">
    <reaction evidence="1">
        <text>ATP + protein L-histidine = ADP + protein N-phospho-L-histidine.</text>
        <dbReference type="EC" id="2.7.13.3"/>
    </reaction>
</comment>
<evidence type="ECO:0000256" key="6">
    <source>
        <dbReference type="ARBA" id="ARBA00022840"/>
    </source>
</evidence>
<gene>
    <name evidence="9" type="ORF">HSR121_1629</name>
</gene>
<dbReference type="PANTHER" id="PTHR44936:SF10">
    <property type="entry name" value="SENSOR PROTEIN RSTB"/>
    <property type="match status" value="1"/>
</dbReference>
<accession>A0A897N6G7</accession>
<dbReference type="NCBIfam" id="TIGR00229">
    <property type="entry name" value="sensory_box"/>
    <property type="match status" value="1"/>
</dbReference>
<dbReference type="CDD" id="cd16936">
    <property type="entry name" value="HATPase_RsbW-like"/>
    <property type="match status" value="1"/>
</dbReference>
<dbReference type="CDD" id="cd00130">
    <property type="entry name" value="PAS"/>
    <property type="match status" value="1"/>
</dbReference>
<dbReference type="Gene3D" id="3.30.565.10">
    <property type="entry name" value="Histidine kinase-like ATPase, C-terminal domain"/>
    <property type="match status" value="1"/>
</dbReference>
<dbReference type="Pfam" id="PF02518">
    <property type="entry name" value="HATPase_c"/>
    <property type="match status" value="1"/>
</dbReference>
<dbReference type="InterPro" id="IPR013656">
    <property type="entry name" value="PAS_4"/>
</dbReference>
<feature type="domain" description="PAS" evidence="8">
    <location>
        <begin position="137"/>
        <end position="207"/>
    </location>
</feature>
<dbReference type="SUPFAM" id="SSF55874">
    <property type="entry name" value="ATPase domain of HSP90 chaperone/DNA topoisomerase II/histidine kinase"/>
    <property type="match status" value="1"/>
</dbReference>
<dbReference type="SMART" id="SM00091">
    <property type="entry name" value="PAS"/>
    <property type="match status" value="1"/>
</dbReference>
<dbReference type="Proteomes" id="UP000663525">
    <property type="component" value="Chromosome"/>
</dbReference>
<dbReference type="PRINTS" id="PR00344">
    <property type="entry name" value="BCTRLSENSOR"/>
</dbReference>
<evidence type="ECO:0000259" key="8">
    <source>
        <dbReference type="PROSITE" id="PS50112"/>
    </source>
</evidence>
<evidence type="ECO:0000256" key="5">
    <source>
        <dbReference type="ARBA" id="ARBA00022777"/>
    </source>
</evidence>
<protein>
    <recommendedName>
        <fullName evidence="2">histidine kinase</fullName>
        <ecNumber evidence="2">2.7.13.3</ecNumber>
    </recommendedName>
</protein>
<dbReference type="InterPro" id="IPR050980">
    <property type="entry name" value="2C_sensor_his_kinase"/>
</dbReference>
<feature type="domain" description="Histidine kinase" evidence="7">
    <location>
        <begin position="264"/>
        <end position="467"/>
    </location>
</feature>
<dbReference type="SUPFAM" id="SSF55785">
    <property type="entry name" value="PYP-like sensor domain (PAS domain)"/>
    <property type="match status" value="2"/>
</dbReference>
<dbReference type="InterPro" id="IPR000014">
    <property type="entry name" value="PAS"/>
</dbReference>
<evidence type="ECO:0000256" key="2">
    <source>
        <dbReference type="ARBA" id="ARBA00012438"/>
    </source>
</evidence>
<evidence type="ECO:0000256" key="3">
    <source>
        <dbReference type="ARBA" id="ARBA00022679"/>
    </source>
</evidence>
<dbReference type="Gene3D" id="3.30.450.20">
    <property type="entry name" value="PAS domain"/>
    <property type="match status" value="2"/>
</dbReference>
<evidence type="ECO:0000313" key="9">
    <source>
        <dbReference type="EMBL" id="QSG05966.1"/>
    </source>
</evidence>
<dbReference type="SMART" id="SM00387">
    <property type="entry name" value="HATPase_c"/>
    <property type="match status" value="1"/>
</dbReference>
<dbReference type="EC" id="2.7.13.3" evidence="2"/>
<sequence length="473" mass="51918">MRPDDSTDHVAASSDELLSALPSSFVEVGCLVDQTGTVVELLCEPADESPVIERAAPADTGEEVSFPPGIRTQLVERFDRAAETGSTQTFETAIESDGEQRWYQVTVTPVTGEDGDAVTAVRDVTETRREQRSTRRQAEELWQAINATDDLVYVYGPDGTMRRWNDAVEQVTGYSPEELSGIEPTAFFPDSESERVLRAFEDVFETGHNRIDIALETKDGRRIPYQFAASRSETADGEPILTGIGRDVTDRIEREQQIAVLSRVLRHNVRNEMTVVAGGAEHLRKYVPDEGTDKIDRIERAAKDLQDLSENALDITKLLLEAPPKQPVSLGSNIEAIAERIDTDYPGSTIETDVEAGLVVEAVPQISRAVAELVENACEHNDDPSVTVLTERGAEQVRITITDDGTGLPANEKNVVIQSEPTSPVFHGIGMGLWLVRWLVRLSDGSISYRESEHGGARFDLYLSPARGGSTTP</sequence>
<keyword evidence="5 9" id="KW-0418">Kinase</keyword>
<dbReference type="GO" id="GO:0004673">
    <property type="term" value="F:protein histidine kinase activity"/>
    <property type="evidence" value="ECO:0007669"/>
    <property type="project" value="UniProtKB-EC"/>
</dbReference>
<keyword evidence="3" id="KW-0808">Transferase</keyword>
<dbReference type="RefSeq" id="WP_229112312.1">
    <property type="nucleotide sequence ID" value="NZ_CP064787.1"/>
</dbReference>
<name>A0A897N6G7_9EURY</name>
<evidence type="ECO:0000313" key="10">
    <source>
        <dbReference type="Proteomes" id="UP000663525"/>
    </source>
</evidence>
<dbReference type="InterPro" id="IPR035965">
    <property type="entry name" value="PAS-like_dom_sf"/>
</dbReference>
<dbReference type="GO" id="GO:0005524">
    <property type="term" value="F:ATP binding"/>
    <property type="evidence" value="ECO:0007669"/>
    <property type="project" value="UniProtKB-KW"/>
</dbReference>
<dbReference type="PANTHER" id="PTHR44936">
    <property type="entry name" value="SENSOR PROTEIN CREC"/>
    <property type="match status" value="1"/>
</dbReference>
<evidence type="ECO:0000256" key="1">
    <source>
        <dbReference type="ARBA" id="ARBA00000085"/>
    </source>
</evidence>
<dbReference type="PROSITE" id="PS50109">
    <property type="entry name" value="HIS_KIN"/>
    <property type="match status" value="1"/>
</dbReference>
<organism evidence="9 10">
    <name type="scientific">Halapricum desulfuricans</name>
    <dbReference type="NCBI Taxonomy" id="2841257"/>
    <lineage>
        <taxon>Archaea</taxon>
        <taxon>Methanobacteriati</taxon>
        <taxon>Methanobacteriota</taxon>
        <taxon>Stenosarchaea group</taxon>
        <taxon>Halobacteria</taxon>
        <taxon>Halobacteriales</taxon>
        <taxon>Haloarculaceae</taxon>
        <taxon>Halapricum</taxon>
    </lineage>
</organism>
<evidence type="ECO:0000259" key="7">
    <source>
        <dbReference type="PROSITE" id="PS50109"/>
    </source>
</evidence>
<evidence type="ECO:0000256" key="4">
    <source>
        <dbReference type="ARBA" id="ARBA00022741"/>
    </source>
</evidence>
<dbReference type="InterPro" id="IPR005467">
    <property type="entry name" value="His_kinase_dom"/>
</dbReference>